<dbReference type="EMBL" id="RIAS01000007">
    <property type="protein sequence ID" value="KAA8784969.1"/>
    <property type="molecule type" value="Genomic_DNA"/>
</dbReference>
<dbReference type="AlphaFoldDB" id="A0A5M9WU43"/>
<proteinExistence type="predicted"/>
<dbReference type="PANTHER" id="PTHR43280:SF34">
    <property type="entry name" value="ARAC-FAMILY TRANSCRIPTIONAL REGULATOR"/>
    <property type="match status" value="1"/>
</dbReference>
<gene>
    <name evidence="5" type="ORF">EC604_14075</name>
</gene>
<evidence type="ECO:0000259" key="4">
    <source>
        <dbReference type="PROSITE" id="PS01124"/>
    </source>
</evidence>
<evidence type="ECO:0000256" key="2">
    <source>
        <dbReference type="ARBA" id="ARBA00023125"/>
    </source>
</evidence>
<feature type="domain" description="HTH araC/xylS-type" evidence="4">
    <location>
        <begin position="297"/>
        <end position="395"/>
    </location>
</feature>
<dbReference type="PROSITE" id="PS01124">
    <property type="entry name" value="HTH_ARAC_FAMILY_2"/>
    <property type="match status" value="1"/>
</dbReference>
<reference evidence="5 6" key="1">
    <citation type="journal article" date="2019" name="J. Ind. Microbiol. Biotechnol.">
        <title>Paenibacillus amylolyticus 27C64 has a diverse set of carbohydrate-active enzymes and complete pectin deconstruction system.</title>
        <authorList>
            <person name="Keggi C."/>
            <person name="Doran-Peterson J."/>
        </authorList>
    </citation>
    <scope>NUCLEOTIDE SEQUENCE [LARGE SCALE GENOMIC DNA]</scope>
    <source>
        <strain evidence="5 6">27C64</strain>
    </source>
</reference>
<dbReference type="PANTHER" id="PTHR43280">
    <property type="entry name" value="ARAC-FAMILY TRANSCRIPTIONAL REGULATOR"/>
    <property type="match status" value="1"/>
</dbReference>
<sequence length="401" mass="47067">MILREMERSVPTISETKLQWILQTLYETTRVPAFYLMRGFDRHPSFSPEIVNHLLSIPIHLKIQIINYNKQMDTMILMPVSTPEGQGVLVLWPSAQPYVEHVPFAWDQQRDTTTFIEPNDLHQLLSVAIMAHYLLHHEVLDRNQVLEDNKHVIHINNHTEGVLELSLLEQRERRLFHKSYLSEKKVFDQVRLGNKHKMLLYLKQHMDLNGVYGTLSKQDSLRSKKNLIIAAITLGTRAAIDGGLYSESALTLSDTYIQHIEKLSRIDSIHPILHKILGDFTERVEKVHRAHFSKDILLCQEYIFNHLYDDLSLSILSTHLQISPSYLSRKFKEETGEALRIFIQRQRIEEAKNLIVFSDYRLSEIYTLLNFHDQSYFIKVFRKHTGFTPKDYRNRFVVKPS</sequence>
<dbReference type="GO" id="GO:0043565">
    <property type="term" value="F:sequence-specific DNA binding"/>
    <property type="evidence" value="ECO:0007669"/>
    <property type="project" value="InterPro"/>
</dbReference>
<dbReference type="GO" id="GO:0003700">
    <property type="term" value="F:DNA-binding transcription factor activity"/>
    <property type="evidence" value="ECO:0007669"/>
    <property type="project" value="InterPro"/>
</dbReference>
<dbReference type="SUPFAM" id="SSF46689">
    <property type="entry name" value="Homeodomain-like"/>
    <property type="match status" value="2"/>
</dbReference>
<dbReference type="InterPro" id="IPR018060">
    <property type="entry name" value="HTH_AraC"/>
</dbReference>
<organism evidence="5 6">
    <name type="scientific">Paenibacillus amylolyticus</name>
    <dbReference type="NCBI Taxonomy" id="1451"/>
    <lineage>
        <taxon>Bacteria</taxon>
        <taxon>Bacillati</taxon>
        <taxon>Bacillota</taxon>
        <taxon>Bacilli</taxon>
        <taxon>Bacillales</taxon>
        <taxon>Paenibacillaceae</taxon>
        <taxon>Paenibacillus</taxon>
    </lineage>
</organism>
<keyword evidence="1" id="KW-0805">Transcription regulation</keyword>
<evidence type="ECO:0000313" key="5">
    <source>
        <dbReference type="EMBL" id="KAA8784969.1"/>
    </source>
</evidence>
<dbReference type="Proteomes" id="UP000323664">
    <property type="component" value="Unassembled WGS sequence"/>
</dbReference>
<comment type="caution">
    <text evidence="5">The sequence shown here is derived from an EMBL/GenBank/DDBJ whole genome shotgun (WGS) entry which is preliminary data.</text>
</comment>
<name>A0A5M9WU43_PAEAM</name>
<evidence type="ECO:0000256" key="3">
    <source>
        <dbReference type="ARBA" id="ARBA00023163"/>
    </source>
</evidence>
<keyword evidence="3" id="KW-0804">Transcription</keyword>
<dbReference type="InterPro" id="IPR009057">
    <property type="entry name" value="Homeodomain-like_sf"/>
</dbReference>
<evidence type="ECO:0000313" key="6">
    <source>
        <dbReference type="Proteomes" id="UP000323664"/>
    </source>
</evidence>
<dbReference type="SMART" id="SM00342">
    <property type="entry name" value="HTH_ARAC"/>
    <property type="match status" value="1"/>
</dbReference>
<evidence type="ECO:0000256" key="1">
    <source>
        <dbReference type="ARBA" id="ARBA00023015"/>
    </source>
</evidence>
<protein>
    <submittedName>
        <fullName evidence="5">Helix-turn-helix transcriptional regulator</fullName>
    </submittedName>
</protein>
<dbReference type="Gene3D" id="1.10.10.60">
    <property type="entry name" value="Homeodomain-like"/>
    <property type="match status" value="2"/>
</dbReference>
<keyword evidence="2" id="KW-0238">DNA-binding</keyword>
<accession>A0A5M9WU43</accession>
<dbReference type="Pfam" id="PF12833">
    <property type="entry name" value="HTH_18"/>
    <property type="match status" value="1"/>
</dbReference>